<dbReference type="EMBL" id="AABGUK010000001">
    <property type="protein sequence ID" value="EAH4241056.1"/>
    <property type="molecule type" value="Genomic_DNA"/>
</dbReference>
<comment type="caution">
    <text evidence="5">The sequence shown here is derived from an EMBL/GenBank/DDBJ whole genome shotgun (WGS) entry which is preliminary data.</text>
</comment>
<evidence type="ECO:0000313" key="7">
    <source>
        <dbReference type="EMBL" id="EAH4241056.1"/>
    </source>
</evidence>
<evidence type="ECO:0000313" key="9">
    <source>
        <dbReference type="Proteomes" id="UP000272537"/>
    </source>
</evidence>
<evidence type="ECO:0000313" key="4">
    <source>
        <dbReference type="EMBL" id="EAE2354697.1"/>
    </source>
</evidence>
<evidence type="ECO:0000313" key="11">
    <source>
        <dbReference type="Proteomes" id="UP000365297"/>
    </source>
</evidence>
<dbReference type="AlphaFoldDB" id="A0A0B8R7V9"/>
<feature type="domain" description="DUF4097" evidence="2">
    <location>
        <begin position="52"/>
        <end position="217"/>
    </location>
</feature>
<accession>A0A0B8R7V9</accession>
<reference evidence="8 9" key="1">
    <citation type="journal article" date="2018" name="BMC Genomics">
        <title>Genes significantly associated with lineage II food isolates of Listeria monocytogenes.</title>
        <authorList>
            <person name="Pirone-Davies C."/>
            <person name="Chen Y."/>
            <person name="Pightling A."/>
            <person name="Ryan G."/>
            <person name="Wang Y."/>
            <person name="Yao K."/>
            <person name="Hoffmann M."/>
            <person name="Allard M.W."/>
        </authorList>
    </citation>
    <scope>NUCLEOTIDE SEQUENCE [LARGE SCALE GENOMIC DNA]</scope>
    <source>
        <strain evidence="8 9">PNUSAL000550</strain>
    </source>
</reference>
<dbReference type="EMBL" id="AABATR010000001">
    <property type="protein sequence ID" value="EAG1892114.1"/>
    <property type="molecule type" value="Genomic_DNA"/>
</dbReference>
<proteinExistence type="predicted"/>
<dbReference type="EMBL" id="QXLS01000001">
    <property type="protein sequence ID" value="RKA11099.1"/>
    <property type="molecule type" value="Genomic_DNA"/>
</dbReference>
<feature type="region of interest" description="Disordered" evidence="1">
    <location>
        <begin position="338"/>
        <end position="366"/>
    </location>
</feature>
<organism evidence="5 12">
    <name type="scientific">Listeria monocytogenes</name>
    <dbReference type="NCBI Taxonomy" id="1639"/>
    <lineage>
        <taxon>Bacteria</taxon>
        <taxon>Bacillati</taxon>
        <taxon>Bacillota</taxon>
        <taxon>Bacilli</taxon>
        <taxon>Bacillales</taxon>
        <taxon>Listeriaceae</taxon>
        <taxon>Listeria</taxon>
    </lineage>
</organism>
<dbReference type="Proteomes" id="UP000527632">
    <property type="component" value="Unassembled WGS sequence"/>
</dbReference>
<evidence type="ECO:0000313" key="13">
    <source>
        <dbReference type="Proteomes" id="UP000527632"/>
    </source>
</evidence>
<dbReference type="Proteomes" id="UP000478682">
    <property type="component" value="Unassembled WGS sequence"/>
</dbReference>
<gene>
    <name evidence="3" type="ORF">ARY78_11260</name>
    <name evidence="5" type="ORF">BB997_00660</name>
    <name evidence="6" type="ORF">CA369_08100</name>
    <name evidence="8" type="ORF">DYZ80_00632</name>
    <name evidence="7" type="ORF">E5F58_03465</name>
    <name evidence="4" type="ORF">Y261_10095</name>
</gene>
<dbReference type="KEGG" id="lmok:CQ02_03235"/>
<dbReference type="RefSeq" id="WP_010958772.1">
    <property type="nucleotide sequence ID" value="NC_021825.2"/>
</dbReference>
<dbReference type="EMBL" id="AAAREG010000007">
    <property type="protein sequence ID" value="EAE2354697.1"/>
    <property type="molecule type" value="Genomic_DNA"/>
</dbReference>
<evidence type="ECO:0000313" key="5">
    <source>
        <dbReference type="EMBL" id="EAG1892114.1"/>
    </source>
</evidence>
<dbReference type="Proteomes" id="UP000365297">
    <property type="component" value="Unassembled WGS sequence"/>
</dbReference>
<dbReference type="Proteomes" id="UP000336166">
    <property type="component" value="Unassembled WGS sequence"/>
</dbReference>
<dbReference type="Proteomes" id="UP000272537">
    <property type="component" value="Unassembled WGS sequence"/>
</dbReference>
<name>A0A0B8R7V9_LISMN</name>
<reference evidence="10 12" key="2">
    <citation type="submission" date="2018-06" db="EMBL/GenBank/DDBJ databases">
        <authorList>
            <consortium name="PulseNet: The National Subtyping Network for Foodborne Disease Surveillance"/>
            <person name="Tarr C.L."/>
            <person name="Trees E."/>
            <person name="Katz L.S."/>
            <person name="Carleton-Romer H.A."/>
            <person name="Stroika S."/>
            <person name="Kucerova Z."/>
            <person name="Roache K.F."/>
            <person name="Sabol A.L."/>
            <person name="Besser J."/>
            <person name="Gerner-Smidt P."/>
        </authorList>
    </citation>
    <scope>NUCLEOTIDE SEQUENCE [LARGE SCALE GENOMIC DNA]</scope>
    <source>
        <strain evidence="4 10">PNUSAL000134</strain>
        <strain evidence="5 12">PNUSAL002298</strain>
    </source>
</reference>
<dbReference type="PANTHER" id="PTHR34094">
    <property type="match status" value="1"/>
</dbReference>
<evidence type="ECO:0000259" key="2">
    <source>
        <dbReference type="Pfam" id="PF13349"/>
    </source>
</evidence>
<reference evidence="7 13" key="3">
    <citation type="submission" date="2019-04" db="EMBL/GenBank/DDBJ databases">
        <authorList>
            <consortium name="GenomeTrakr: Next Generation Sequencing Network for Food Pathogen Tracability"/>
        </authorList>
    </citation>
    <scope>NUCLEOTIDE SEQUENCE [LARGE SCALE GENOMIC DNA]</scope>
    <source>
        <strain evidence="6 14">CFSAN063727</strain>
        <strain evidence="3 11">FDA00007096</strain>
        <strain evidence="7 13">LS1344</strain>
    </source>
</reference>
<evidence type="ECO:0000313" key="10">
    <source>
        <dbReference type="Proteomes" id="UP000336166"/>
    </source>
</evidence>
<evidence type="ECO:0000313" key="12">
    <source>
        <dbReference type="Proteomes" id="UP000478682"/>
    </source>
</evidence>
<dbReference type="PANTHER" id="PTHR34094:SF1">
    <property type="entry name" value="PROTEIN FAM185A"/>
    <property type="match status" value="1"/>
</dbReference>
<dbReference type="InterPro" id="IPR025164">
    <property type="entry name" value="Toastrack_DUF4097"/>
</dbReference>
<evidence type="ECO:0000313" key="8">
    <source>
        <dbReference type="EMBL" id="RKA11099.1"/>
    </source>
</evidence>
<feature type="compositionally biased region" description="Polar residues" evidence="1">
    <location>
        <begin position="338"/>
        <end position="360"/>
    </location>
</feature>
<dbReference type="EMBL" id="AAAIXK010000006">
    <property type="protein sequence ID" value="EAC5551006.1"/>
    <property type="molecule type" value="Genomic_DNA"/>
</dbReference>
<sequence length="366" mass="39097">MRKHHLSKKLFFAGLVLFIIGAIGVALTMNKGNMIEKGEPLTKQWDLSAENINSIAFSSERDVTFEWKESTNGKNYIELKGNYSANDKKAIQKLDPVSEDGTSFNITVPEEEDWYNGFGKIYAYGQQKVTVYLTKDTKLADLEVKSHSGDINVADFKVKKFVSSTNSGELKVSNLEANTAQMATSSGDLELSNMKANSSVETGSGQTDLTNLTGDLEVNGGSGDVNVTGVKAKKLKIAIDSGDIELTSGTVTDLAVLTTSSGDIDASTKGKVQAESNSGAIELAGITNDVTAKTSSGDIDVAFIKQVKNIEINTDSGEVELELPGDFKAIYEASSNSGSIKVPTSDSNTDNRVTVKTSSGDIKIEK</sequence>
<dbReference type="Proteomes" id="UP000528151">
    <property type="component" value="Unassembled WGS sequence"/>
</dbReference>
<dbReference type="Pfam" id="PF13349">
    <property type="entry name" value="DUF4097"/>
    <property type="match status" value="2"/>
</dbReference>
<dbReference type="Gene3D" id="2.160.20.120">
    <property type="match status" value="2"/>
</dbReference>
<evidence type="ECO:0000313" key="3">
    <source>
        <dbReference type="EMBL" id="EAC5551006.1"/>
    </source>
</evidence>
<protein>
    <submittedName>
        <fullName evidence="5">DUF4097 domain-containing protein</fullName>
    </submittedName>
</protein>
<evidence type="ECO:0000256" key="1">
    <source>
        <dbReference type="SAM" id="MobiDB-lite"/>
    </source>
</evidence>
<evidence type="ECO:0000313" key="6">
    <source>
        <dbReference type="EMBL" id="EAG4462244.1"/>
    </source>
</evidence>
<evidence type="ECO:0000313" key="14">
    <source>
        <dbReference type="Proteomes" id="UP000528151"/>
    </source>
</evidence>
<dbReference type="EMBL" id="AABBZO010000008">
    <property type="protein sequence ID" value="EAG4462244.1"/>
    <property type="molecule type" value="Genomic_DNA"/>
</dbReference>
<feature type="domain" description="DUF4097" evidence="2">
    <location>
        <begin position="272"/>
        <end position="365"/>
    </location>
</feature>